<dbReference type="Proteomes" id="UP000492821">
    <property type="component" value="Unassembled WGS sequence"/>
</dbReference>
<organism evidence="2 3">
    <name type="scientific">Panagrellus redivivus</name>
    <name type="common">Microworm</name>
    <dbReference type="NCBI Taxonomy" id="6233"/>
    <lineage>
        <taxon>Eukaryota</taxon>
        <taxon>Metazoa</taxon>
        <taxon>Ecdysozoa</taxon>
        <taxon>Nematoda</taxon>
        <taxon>Chromadorea</taxon>
        <taxon>Rhabditida</taxon>
        <taxon>Tylenchina</taxon>
        <taxon>Panagrolaimomorpha</taxon>
        <taxon>Panagrolaimoidea</taxon>
        <taxon>Panagrolaimidae</taxon>
        <taxon>Panagrellus</taxon>
    </lineage>
</organism>
<evidence type="ECO:0000313" key="3">
    <source>
        <dbReference type="WBParaSite" id="Pan_g11722.t1"/>
    </source>
</evidence>
<feature type="compositionally biased region" description="Gly residues" evidence="1">
    <location>
        <begin position="61"/>
        <end position="75"/>
    </location>
</feature>
<evidence type="ECO:0000256" key="1">
    <source>
        <dbReference type="SAM" id="MobiDB-lite"/>
    </source>
</evidence>
<proteinExistence type="predicted"/>
<reference evidence="2" key="1">
    <citation type="journal article" date="2013" name="Genetics">
        <title>The draft genome and transcriptome of Panagrellus redivivus are shaped by the harsh demands of a free-living lifestyle.</title>
        <authorList>
            <person name="Srinivasan J."/>
            <person name="Dillman A.R."/>
            <person name="Macchietto M.G."/>
            <person name="Heikkinen L."/>
            <person name="Lakso M."/>
            <person name="Fracchia K.M."/>
            <person name="Antoshechkin I."/>
            <person name="Mortazavi A."/>
            <person name="Wong G."/>
            <person name="Sternberg P.W."/>
        </authorList>
    </citation>
    <scope>NUCLEOTIDE SEQUENCE [LARGE SCALE GENOMIC DNA]</scope>
    <source>
        <strain evidence="2">MT8872</strain>
    </source>
</reference>
<dbReference type="WBParaSite" id="Pan_g11722.t1">
    <property type="protein sequence ID" value="Pan_g11722.t1"/>
    <property type="gene ID" value="Pan_g11722"/>
</dbReference>
<dbReference type="AlphaFoldDB" id="A0A7E4UQZ0"/>
<evidence type="ECO:0000313" key="2">
    <source>
        <dbReference type="Proteomes" id="UP000492821"/>
    </source>
</evidence>
<reference evidence="3" key="2">
    <citation type="submission" date="2020-10" db="UniProtKB">
        <authorList>
            <consortium name="WormBaseParasite"/>
        </authorList>
    </citation>
    <scope>IDENTIFICATION</scope>
</reference>
<sequence>MGAYGGQLPGGIPHQQQQWFNMPPMYGQAAAGWGGDWYNNANMANYYGQQGGQGAAQANAGPGGAPTHGHGGYSGNAGQYPQGGFKQNRGGRVFNGGYEGQLNNQH</sequence>
<name>A0A7E4UQZ0_PANRE</name>
<protein>
    <submittedName>
        <fullName evidence="3">CX domain-containing protein</fullName>
    </submittedName>
</protein>
<feature type="region of interest" description="Disordered" evidence="1">
    <location>
        <begin position="49"/>
        <end position="106"/>
    </location>
</feature>
<accession>A0A7E4UQZ0</accession>
<keyword evidence="2" id="KW-1185">Reference proteome</keyword>